<dbReference type="RefSeq" id="XP_024726387.1">
    <property type="nucleotide sequence ID" value="XM_024876452.1"/>
</dbReference>
<feature type="transmembrane region" description="Helical" evidence="2">
    <location>
        <begin position="205"/>
        <end position="226"/>
    </location>
</feature>
<feature type="compositionally biased region" description="Polar residues" evidence="1">
    <location>
        <begin position="660"/>
        <end position="671"/>
    </location>
</feature>
<dbReference type="Proteomes" id="UP000235371">
    <property type="component" value="Unassembled WGS sequence"/>
</dbReference>
<sequence>MAANGSEPLTQSAANRTISPAATKAIIDKLVFQDSKSVRTSTIILAAFNMLAALATAISILYDCYWASKRCAPKYKATKFCISKIHPAETFPLILAIAIIVQGLVFAAVSGEGLQSLFIMHCGVIAQFAWVALFMVPYLQLVFGLECALRSFRSLPFQARGKYDVTICLGVVVLMLIGTWLPSFFVHSNTCFASLVWYVMRYGKLGLKLLAVSAGLMTLAAVIIFVRLSTVTLIDEHQRIAASRMVYYLVLGIVSLALVIPYFGSLVGAPGDIKLAMMATVVLNLSGLMSGLLQLFLRSNTVATSFGAKQGRQWDRKKHQIRIFGPNELAMRNHIVNPVTGPRTQRELSSRATSRASLVGAEKGRAISMESLNSSPTLNNPFSPKSVDEIGDMPSRPGPAAGFKQSRGHSRAPSYSLFPPEGSSPSKVQQPTSVYDISDLAPPPVIHYTGGPRHRRDSSIASSATVQIGLRISHAPSPSREEITAVPLQSTTYKFTAPSPANAATSTLPSASYAAAPLPSTTYASGSTNPFLPAAARPAPSPSPLKIQTNVPSTPATPLPPRSPRRPTPLNTTATKSPQSSPTQSLINKTLPPTPKDFLPELDTAQPTQPVRQSTTQLTPAVYSPEKKIKTSGLGEVRGAPTSATLPSSLQAGRGPLGSPLSQQQTKADWI</sequence>
<name>A0A2J6SFF2_9HELO</name>
<feature type="compositionally biased region" description="Polar residues" evidence="1">
    <location>
        <begin position="642"/>
        <end position="651"/>
    </location>
</feature>
<feature type="transmembrane region" description="Helical" evidence="2">
    <location>
        <begin position="163"/>
        <end position="185"/>
    </location>
</feature>
<feature type="region of interest" description="Disordered" evidence="1">
    <location>
        <begin position="340"/>
        <end position="359"/>
    </location>
</feature>
<evidence type="ECO:0000256" key="2">
    <source>
        <dbReference type="SAM" id="Phobius"/>
    </source>
</evidence>
<feature type="region of interest" description="Disordered" evidence="1">
    <location>
        <begin position="533"/>
        <end position="671"/>
    </location>
</feature>
<keyword evidence="4" id="KW-1185">Reference proteome</keyword>
<keyword evidence="2" id="KW-0812">Transmembrane</keyword>
<dbReference type="InParanoid" id="A0A2J6SFF2"/>
<feature type="compositionally biased region" description="Polar residues" evidence="1">
    <location>
        <begin position="605"/>
        <end position="619"/>
    </location>
</feature>
<dbReference type="STRING" id="1095630.A0A2J6SFF2"/>
<protein>
    <submittedName>
        <fullName evidence="3">Uncharacterized protein</fullName>
    </submittedName>
</protein>
<evidence type="ECO:0000313" key="3">
    <source>
        <dbReference type="EMBL" id="PMD49483.1"/>
    </source>
</evidence>
<feature type="transmembrane region" description="Helical" evidence="2">
    <location>
        <begin position="117"/>
        <end position="143"/>
    </location>
</feature>
<feature type="compositionally biased region" description="Polar residues" evidence="1">
    <location>
        <begin position="574"/>
        <end position="588"/>
    </location>
</feature>
<proteinExistence type="predicted"/>
<evidence type="ECO:0000256" key="1">
    <source>
        <dbReference type="SAM" id="MobiDB-lite"/>
    </source>
</evidence>
<dbReference type="EMBL" id="KZ613921">
    <property type="protein sequence ID" value="PMD49483.1"/>
    <property type="molecule type" value="Genomic_DNA"/>
</dbReference>
<gene>
    <name evidence="3" type="ORF">K444DRAFT_549382</name>
</gene>
<keyword evidence="2" id="KW-0472">Membrane</keyword>
<dbReference type="AlphaFoldDB" id="A0A2J6SFF2"/>
<reference evidence="3 4" key="1">
    <citation type="submission" date="2016-04" db="EMBL/GenBank/DDBJ databases">
        <title>A degradative enzymes factory behind the ericoid mycorrhizal symbiosis.</title>
        <authorList>
            <consortium name="DOE Joint Genome Institute"/>
            <person name="Martino E."/>
            <person name="Morin E."/>
            <person name="Grelet G."/>
            <person name="Kuo A."/>
            <person name="Kohler A."/>
            <person name="Daghino S."/>
            <person name="Barry K."/>
            <person name="Choi C."/>
            <person name="Cichocki N."/>
            <person name="Clum A."/>
            <person name="Copeland A."/>
            <person name="Hainaut M."/>
            <person name="Haridas S."/>
            <person name="Labutti K."/>
            <person name="Lindquist E."/>
            <person name="Lipzen A."/>
            <person name="Khouja H.-R."/>
            <person name="Murat C."/>
            <person name="Ohm R."/>
            <person name="Olson A."/>
            <person name="Spatafora J."/>
            <person name="Veneault-Fourrey C."/>
            <person name="Henrissat B."/>
            <person name="Grigoriev I."/>
            <person name="Martin F."/>
            <person name="Perotto S."/>
        </authorList>
    </citation>
    <scope>NUCLEOTIDE SEQUENCE [LARGE SCALE GENOMIC DNA]</scope>
    <source>
        <strain evidence="3 4">E</strain>
    </source>
</reference>
<dbReference type="OrthoDB" id="5368516at2759"/>
<feature type="transmembrane region" description="Helical" evidence="2">
    <location>
        <begin position="88"/>
        <end position="111"/>
    </location>
</feature>
<accession>A0A2J6SFF2</accession>
<feature type="transmembrane region" description="Helical" evidence="2">
    <location>
        <begin position="246"/>
        <end position="263"/>
    </location>
</feature>
<feature type="region of interest" description="Disordered" evidence="1">
    <location>
        <begin position="390"/>
        <end position="430"/>
    </location>
</feature>
<keyword evidence="2" id="KW-1133">Transmembrane helix</keyword>
<evidence type="ECO:0000313" key="4">
    <source>
        <dbReference type="Proteomes" id="UP000235371"/>
    </source>
</evidence>
<organism evidence="3 4">
    <name type="scientific">Hyaloscypha bicolor E</name>
    <dbReference type="NCBI Taxonomy" id="1095630"/>
    <lineage>
        <taxon>Eukaryota</taxon>
        <taxon>Fungi</taxon>
        <taxon>Dikarya</taxon>
        <taxon>Ascomycota</taxon>
        <taxon>Pezizomycotina</taxon>
        <taxon>Leotiomycetes</taxon>
        <taxon>Helotiales</taxon>
        <taxon>Hyaloscyphaceae</taxon>
        <taxon>Hyaloscypha</taxon>
        <taxon>Hyaloscypha bicolor</taxon>
    </lineage>
</organism>
<dbReference type="GeneID" id="36584531"/>
<feature type="transmembrane region" description="Helical" evidence="2">
    <location>
        <begin position="43"/>
        <end position="67"/>
    </location>
</feature>